<organism evidence="2 3">
    <name type="scientific">Drosophila yakuba</name>
    <name type="common">Fruit fly</name>
    <dbReference type="NCBI Taxonomy" id="7245"/>
    <lineage>
        <taxon>Eukaryota</taxon>
        <taxon>Metazoa</taxon>
        <taxon>Ecdysozoa</taxon>
        <taxon>Arthropoda</taxon>
        <taxon>Hexapoda</taxon>
        <taxon>Insecta</taxon>
        <taxon>Pterygota</taxon>
        <taxon>Neoptera</taxon>
        <taxon>Endopterygota</taxon>
        <taxon>Diptera</taxon>
        <taxon>Brachycera</taxon>
        <taxon>Muscomorpha</taxon>
        <taxon>Ephydroidea</taxon>
        <taxon>Drosophilidae</taxon>
        <taxon>Drosophila</taxon>
        <taxon>Sophophora</taxon>
    </lineage>
</organism>
<name>A0A0R1EC96_DROYA</name>
<dbReference type="OrthoDB" id="10051381at2759"/>
<proteinExistence type="predicted"/>
<evidence type="ECO:0000313" key="2">
    <source>
        <dbReference type="EMBL" id="KRK07126.1"/>
    </source>
</evidence>
<dbReference type="EMBL" id="CM000162">
    <property type="protein sequence ID" value="KRK07126.1"/>
    <property type="molecule type" value="Genomic_DNA"/>
</dbReference>
<reference evidence="2 3" key="2">
    <citation type="journal article" date="2007" name="PLoS Biol.">
        <title>Principles of genome evolution in the Drosophila melanogaster species group.</title>
        <authorList>
            <person name="Ranz J.M."/>
            <person name="Maurin D."/>
            <person name="Chan Y.S."/>
            <person name="von Grotthuss M."/>
            <person name="Hillier L.W."/>
            <person name="Roote J."/>
            <person name="Ashburner M."/>
            <person name="Bergman C.M."/>
        </authorList>
    </citation>
    <scope>NUCLEOTIDE SEQUENCE [LARGE SCALE GENOMIC DNA]</scope>
    <source>
        <strain evidence="3">Tai18E2 / Tucson 14021-0261.01</strain>
    </source>
</reference>
<feature type="transmembrane region" description="Helical" evidence="1">
    <location>
        <begin position="100"/>
        <end position="118"/>
    </location>
</feature>
<reference evidence="2 3" key="1">
    <citation type="journal article" date="2007" name="Nature">
        <title>Evolution of genes and genomes on the Drosophila phylogeny.</title>
        <authorList>
            <consortium name="Drosophila 12 Genomes Consortium"/>
            <person name="Clark A.G."/>
            <person name="Eisen M.B."/>
            <person name="Smith D.R."/>
            <person name="Bergman C.M."/>
            <person name="Oliver B."/>
            <person name="Markow T.A."/>
            <person name="Kaufman T.C."/>
            <person name="Kellis M."/>
            <person name="Gelbart W."/>
            <person name="Iyer V.N."/>
            <person name="Pollard D.A."/>
            <person name="Sackton T.B."/>
            <person name="Larracuente A.M."/>
            <person name="Singh N.D."/>
            <person name="Abad J.P."/>
            <person name="Abt D.N."/>
            <person name="Adryan B."/>
            <person name="Aguade M."/>
            <person name="Akashi H."/>
            <person name="Anderson W.W."/>
            <person name="Aquadro C.F."/>
            <person name="Ardell D.H."/>
            <person name="Arguello R."/>
            <person name="Artieri C.G."/>
            <person name="Barbash D.A."/>
            <person name="Barker D."/>
            <person name="Barsanti P."/>
            <person name="Batterham P."/>
            <person name="Batzoglou S."/>
            <person name="Begun D."/>
            <person name="Bhutkar A."/>
            <person name="Blanco E."/>
            <person name="Bosak S.A."/>
            <person name="Bradley R.K."/>
            <person name="Brand A.D."/>
            <person name="Brent M.R."/>
            <person name="Brooks A.N."/>
            <person name="Brown R.H."/>
            <person name="Butlin R.K."/>
            <person name="Caggese C."/>
            <person name="Calvi B.R."/>
            <person name="Bernardo de Carvalho A."/>
            <person name="Caspi A."/>
            <person name="Castrezana S."/>
            <person name="Celniker S.E."/>
            <person name="Chang J.L."/>
            <person name="Chapple C."/>
            <person name="Chatterji S."/>
            <person name="Chinwalla A."/>
            <person name="Civetta A."/>
            <person name="Clifton S.W."/>
            <person name="Comeron J.M."/>
            <person name="Costello J.C."/>
            <person name="Coyne J.A."/>
            <person name="Daub J."/>
            <person name="David R.G."/>
            <person name="Delcher A.L."/>
            <person name="Delehaunty K."/>
            <person name="Do C.B."/>
            <person name="Ebling H."/>
            <person name="Edwards K."/>
            <person name="Eickbush T."/>
            <person name="Evans J.D."/>
            <person name="Filipski A."/>
            <person name="Findeiss S."/>
            <person name="Freyhult E."/>
            <person name="Fulton L."/>
            <person name="Fulton R."/>
            <person name="Garcia A.C."/>
            <person name="Gardiner A."/>
            <person name="Garfield D.A."/>
            <person name="Garvin B.E."/>
            <person name="Gibson G."/>
            <person name="Gilbert D."/>
            <person name="Gnerre S."/>
            <person name="Godfrey J."/>
            <person name="Good R."/>
            <person name="Gotea V."/>
            <person name="Gravely B."/>
            <person name="Greenberg A.J."/>
            <person name="Griffiths-Jones S."/>
            <person name="Gross S."/>
            <person name="Guigo R."/>
            <person name="Gustafson E.A."/>
            <person name="Haerty W."/>
            <person name="Hahn M.W."/>
            <person name="Halligan D.L."/>
            <person name="Halpern A.L."/>
            <person name="Halter G.M."/>
            <person name="Han M.V."/>
            <person name="Heger A."/>
            <person name="Hillier L."/>
            <person name="Hinrichs A.S."/>
            <person name="Holmes I."/>
            <person name="Hoskins R.A."/>
            <person name="Hubisz M.J."/>
            <person name="Hultmark D."/>
            <person name="Huntley M.A."/>
            <person name="Jaffe D.B."/>
            <person name="Jagadeeshan S."/>
            <person name="Jeck W.R."/>
            <person name="Johnson J."/>
            <person name="Jones C.D."/>
            <person name="Jordan W.C."/>
            <person name="Karpen G.H."/>
            <person name="Kataoka E."/>
            <person name="Keightley P.D."/>
            <person name="Kheradpour P."/>
            <person name="Kirkness E.F."/>
            <person name="Koerich L.B."/>
            <person name="Kristiansen K."/>
            <person name="Kudrna D."/>
            <person name="Kulathinal R.J."/>
            <person name="Kumar S."/>
            <person name="Kwok R."/>
            <person name="Lander E."/>
            <person name="Langley C.H."/>
            <person name="Lapoint R."/>
            <person name="Lazzaro B.P."/>
            <person name="Lee S.J."/>
            <person name="Levesque L."/>
            <person name="Li R."/>
            <person name="Lin C.F."/>
            <person name="Lin M.F."/>
            <person name="Lindblad-Toh K."/>
            <person name="Llopart A."/>
            <person name="Long M."/>
            <person name="Low L."/>
            <person name="Lozovsky E."/>
            <person name="Lu J."/>
            <person name="Luo M."/>
            <person name="Machado C.A."/>
            <person name="Makalowski W."/>
            <person name="Marzo M."/>
            <person name="Matsuda M."/>
            <person name="Matzkin L."/>
            <person name="McAllister B."/>
            <person name="McBride C.S."/>
            <person name="McKernan B."/>
            <person name="McKernan K."/>
            <person name="Mendez-Lago M."/>
            <person name="Minx P."/>
            <person name="Mollenhauer M.U."/>
            <person name="Montooth K."/>
            <person name="Mount S.M."/>
            <person name="Mu X."/>
            <person name="Myers E."/>
            <person name="Negre B."/>
            <person name="Newfeld S."/>
            <person name="Nielsen R."/>
            <person name="Noor M.A."/>
            <person name="O'Grady P."/>
            <person name="Pachter L."/>
            <person name="Papaceit M."/>
            <person name="Parisi M.J."/>
            <person name="Parisi M."/>
            <person name="Parts L."/>
            <person name="Pedersen J.S."/>
            <person name="Pesole G."/>
            <person name="Phillippy A.M."/>
            <person name="Ponting C.P."/>
            <person name="Pop M."/>
            <person name="Porcelli D."/>
            <person name="Powell J.R."/>
            <person name="Prohaska S."/>
            <person name="Pruitt K."/>
            <person name="Puig M."/>
            <person name="Quesneville H."/>
            <person name="Ram K.R."/>
            <person name="Rand D."/>
            <person name="Rasmussen M.D."/>
            <person name="Reed L.K."/>
            <person name="Reenan R."/>
            <person name="Reily A."/>
            <person name="Remington K.A."/>
            <person name="Rieger T.T."/>
            <person name="Ritchie M.G."/>
            <person name="Robin C."/>
            <person name="Rogers Y.H."/>
            <person name="Rohde C."/>
            <person name="Rozas J."/>
            <person name="Rubenfield M.J."/>
            <person name="Ruiz A."/>
            <person name="Russo S."/>
            <person name="Salzberg S.L."/>
            <person name="Sanchez-Gracia A."/>
            <person name="Saranga D.J."/>
            <person name="Sato H."/>
            <person name="Schaeffer S.W."/>
            <person name="Schatz M.C."/>
            <person name="Schlenke T."/>
            <person name="Schwartz R."/>
            <person name="Segarra C."/>
            <person name="Singh R.S."/>
            <person name="Sirot L."/>
            <person name="Sirota M."/>
            <person name="Sisneros N.B."/>
            <person name="Smith C.D."/>
            <person name="Smith T.F."/>
            <person name="Spieth J."/>
            <person name="Stage D.E."/>
            <person name="Stark A."/>
            <person name="Stephan W."/>
            <person name="Strausberg R.L."/>
            <person name="Strempel S."/>
            <person name="Sturgill D."/>
            <person name="Sutton G."/>
            <person name="Sutton G.G."/>
            <person name="Tao W."/>
            <person name="Teichmann S."/>
            <person name="Tobari Y.N."/>
            <person name="Tomimura Y."/>
            <person name="Tsolas J.M."/>
            <person name="Valente V.L."/>
            <person name="Venter E."/>
            <person name="Venter J.C."/>
            <person name="Vicario S."/>
            <person name="Vieira F.G."/>
            <person name="Vilella A.J."/>
            <person name="Villasante A."/>
            <person name="Walenz B."/>
            <person name="Wang J."/>
            <person name="Wasserman M."/>
            <person name="Watts T."/>
            <person name="Wilson D."/>
            <person name="Wilson R.K."/>
            <person name="Wing R.A."/>
            <person name="Wolfner M.F."/>
            <person name="Wong A."/>
            <person name="Wong G.K."/>
            <person name="Wu C.I."/>
            <person name="Wu G."/>
            <person name="Yamamoto D."/>
            <person name="Yang H.P."/>
            <person name="Yang S.P."/>
            <person name="Yorke J.A."/>
            <person name="Yoshida K."/>
            <person name="Zdobnov E."/>
            <person name="Zhang P."/>
            <person name="Zhang Y."/>
            <person name="Zimin A.V."/>
            <person name="Baldwin J."/>
            <person name="Abdouelleil A."/>
            <person name="Abdulkadir J."/>
            <person name="Abebe A."/>
            <person name="Abera B."/>
            <person name="Abreu J."/>
            <person name="Acer S.C."/>
            <person name="Aftuck L."/>
            <person name="Alexander A."/>
            <person name="An P."/>
            <person name="Anderson E."/>
            <person name="Anderson S."/>
            <person name="Arachi H."/>
            <person name="Azer M."/>
            <person name="Bachantsang P."/>
            <person name="Barry A."/>
            <person name="Bayul T."/>
            <person name="Berlin A."/>
            <person name="Bessette D."/>
            <person name="Bloom T."/>
            <person name="Blye J."/>
            <person name="Boguslavskiy L."/>
            <person name="Bonnet C."/>
            <person name="Boukhgalter B."/>
            <person name="Bourzgui I."/>
            <person name="Brown A."/>
            <person name="Cahill P."/>
            <person name="Channer S."/>
            <person name="Cheshatsang Y."/>
            <person name="Chuda L."/>
            <person name="Citroen M."/>
            <person name="Collymore A."/>
            <person name="Cooke P."/>
            <person name="Costello M."/>
            <person name="D'Aco K."/>
            <person name="Daza R."/>
            <person name="De Haan G."/>
            <person name="DeGray S."/>
            <person name="DeMaso C."/>
            <person name="Dhargay N."/>
            <person name="Dooley K."/>
            <person name="Dooley E."/>
            <person name="Doricent M."/>
            <person name="Dorje P."/>
            <person name="Dorjee K."/>
            <person name="Dupes A."/>
            <person name="Elong R."/>
            <person name="Falk J."/>
            <person name="Farina A."/>
            <person name="Faro S."/>
            <person name="Ferguson D."/>
            <person name="Fisher S."/>
            <person name="Foley C.D."/>
            <person name="Franke A."/>
            <person name="Friedrich D."/>
            <person name="Gadbois L."/>
            <person name="Gearin G."/>
            <person name="Gearin C.R."/>
            <person name="Giannoukos G."/>
            <person name="Goode T."/>
            <person name="Graham J."/>
            <person name="Grandbois E."/>
            <person name="Grewal S."/>
            <person name="Gyaltsen K."/>
            <person name="Hafez N."/>
            <person name="Hagos B."/>
            <person name="Hall J."/>
            <person name="Henson C."/>
            <person name="Hollinger A."/>
            <person name="Honan T."/>
            <person name="Huard M.D."/>
            <person name="Hughes L."/>
            <person name="Hurhula B."/>
            <person name="Husby M.E."/>
            <person name="Kamat A."/>
            <person name="Kanga B."/>
            <person name="Kashin S."/>
            <person name="Khazanovich D."/>
            <person name="Kisner P."/>
            <person name="Lance K."/>
            <person name="Lara M."/>
            <person name="Lee W."/>
            <person name="Lennon N."/>
            <person name="Letendre F."/>
            <person name="LeVine R."/>
            <person name="Lipovsky A."/>
            <person name="Liu X."/>
            <person name="Liu J."/>
            <person name="Liu S."/>
            <person name="Lokyitsang T."/>
            <person name="Lokyitsang Y."/>
            <person name="Lubonja R."/>
            <person name="Lui A."/>
            <person name="MacDonald P."/>
            <person name="Magnisalis V."/>
            <person name="Maru K."/>
            <person name="Matthews C."/>
            <person name="McCusker W."/>
            <person name="McDonough S."/>
            <person name="Mehta T."/>
            <person name="Meldrim J."/>
            <person name="Meneus L."/>
            <person name="Mihai O."/>
            <person name="Mihalev A."/>
            <person name="Mihova T."/>
            <person name="Mittelman R."/>
            <person name="Mlenga V."/>
            <person name="Montmayeur A."/>
            <person name="Mulrain L."/>
            <person name="Navidi A."/>
            <person name="Naylor J."/>
            <person name="Negash T."/>
            <person name="Nguyen T."/>
            <person name="Nguyen N."/>
            <person name="Nicol R."/>
            <person name="Norbu C."/>
            <person name="Norbu N."/>
            <person name="Novod N."/>
            <person name="O'Neill B."/>
            <person name="Osman S."/>
            <person name="Markiewicz E."/>
            <person name="Oyono O.L."/>
            <person name="Patti C."/>
            <person name="Phunkhang P."/>
            <person name="Pierre F."/>
            <person name="Priest M."/>
            <person name="Raghuraman S."/>
            <person name="Rege F."/>
            <person name="Reyes R."/>
            <person name="Rise C."/>
            <person name="Rogov P."/>
            <person name="Ross K."/>
            <person name="Ryan E."/>
            <person name="Settipalli S."/>
            <person name="Shea T."/>
            <person name="Sherpa N."/>
            <person name="Shi L."/>
            <person name="Shih D."/>
            <person name="Sparrow T."/>
            <person name="Spaulding J."/>
            <person name="Stalker J."/>
            <person name="Stange-Thomann N."/>
            <person name="Stavropoulos S."/>
            <person name="Stone C."/>
            <person name="Strader C."/>
            <person name="Tesfaye S."/>
            <person name="Thomson T."/>
            <person name="Thoulutsang Y."/>
            <person name="Thoulutsang D."/>
            <person name="Topham K."/>
            <person name="Topping I."/>
            <person name="Tsamla T."/>
            <person name="Vassiliev H."/>
            <person name="Vo A."/>
            <person name="Wangchuk T."/>
            <person name="Wangdi T."/>
            <person name="Weiand M."/>
            <person name="Wilkinson J."/>
            <person name="Wilson A."/>
            <person name="Yadav S."/>
            <person name="Young G."/>
            <person name="Yu Q."/>
            <person name="Zembek L."/>
            <person name="Zhong D."/>
            <person name="Zimmer A."/>
            <person name="Zwirko Z."/>
            <person name="Jaffe D.B."/>
            <person name="Alvarez P."/>
            <person name="Brockman W."/>
            <person name="Butler J."/>
            <person name="Chin C."/>
            <person name="Gnerre S."/>
            <person name="Grabherr M."/>
            <person name="Kleber M."/>
            <person name="Mauceli E."/>
            <person name="MacCallum I."/>
        </authorList>
    </citation>
    <scope>NUCLEOTIDE SEQUENCE [LARGE SCALE GENOMIC DNA]</scope>
    <source>
        <strain evidence="3">Tai18E2 / Tucson 14021-0261.01</strain>
    </source>
</reference>
<protein>
    <submittedName>
        <fullName evidence="2">Uncharacterized protein</fullName>
    </submittedName>
</protein>
<keyword evidence="1" id="KW-1133">Transmembrane helix</keyword>
<dbReference type="PANTHER" id="PTHR45786:SF74">
    <property type="entry name" value="ATP-DEPENDENT DNA HELICASE"/>
    <property type="match status" value="1"/>
</dbReference>
<keyword evidence="1" id="KW-0472">Membrane</keyword>
<accession>A0A0R1EC96</accession>
<dbReference type="PANTHER" id="PTHR45786">
    <property type="entry name" value="DNA BINDING PROTEIN-LIKE"/>
    <property type="match status" value="1"/>
</dbReference>
<evidence type="ECO:0000313" key="3">
    <source>
        <dbReference type="Proteomes" id="UP000002282"/>
    </source>
</evidence>
<evidence type="ECO:0000256" key="1">
    <source>
        <dbReference type="SAM" id="Phobius"/>
    </source>
</evidence>
<dbReference type="AlphaFoldDB" id="A0A0R1EC96"/>
<dbReference type="KEGG" id="dya:Dyak_GE29022"/>
<keyword evidence="1" id="KW-0812">Transmembrane</keyword>
<sequence>MVGDPVDKRSIKITRRDNTVGTISDLHRSYDALQYPLIFWQGQDEYHLNIKQYDPNTGDYSNKKVSSMNYYAHRIMCNGLLLGLGGDGRYLGRTRNGPAAPCRLFGVVVLSLYLSLIFL</sequence>
<dbReference type="Proteomes" id="UP000002282">
    <property type="component" value="Chromosome X"/>
</dbReference>
<gene>
    <name evidence="2" type="primary">Dyak\GE29022</name>
    <name evidence="2" type="synonym">GE29022</name>
    <name evidence="2" type="ORF">Dyak_GE29022</name>
</gene>
<keyword evidence="3" id="KW-1185">Reference proteome</keyword>